<dbReference type="OMA" id="PLNWIIF"/>
<gene>
    <name evidence="3" type="primary">LOC111592588</name>
</gene>
<keyword evidence="1" id="KW-0812">Transmembrane</keyword>
<sequence length="315" mass="35887">MELCYLTSNLSNKYASAPELYVRSAETQTDTKTPKAPQSNTSILVEDTSISHDTSTNTQYIPPFESGSDIFRSKPSRIGYLAQVYVLLIIQVGMSTLQWLVATYRMRVRMSGPERNFHVLVLFLIWLNLTLAFFGFRRLQMTSPINWIVFVCIFESLTLLVMCICTYDMELTWHFIVVSVVILLIYTLLGLWLPAFLTVNLWILVFLSISVLVTSTVALVTSLAMHLYVPLVICLMLFGPWTMYNAFHLHGDLRDSYWRCSYLRQAAKMFITFGCTVGGLVVVSHIAHESIEIKRCMSLVFCDKESLSLTYEAGN</sequence>
<evidence type="ECO:0000256" key="1">
    <source>
        <dbReference type="SAM" id="Phobius"/>
    </source>
</evidence>
<feature type="transmembrane region" description="Helical" evidence="1">
    <location>
        <begin position="174"/>
        <end position="193"/>
    </location>
</feature>
<feature type="transmembrane region" description="Helical" evidence="1">
    <location>
        <begin position="227"/>
        <end position="247"/>
    </location>
</feature>
<feature type="transmembrane region" description="Helical" evidence="1">
    <location>
        <begin position="267"/>
        <end position="287"/>
    </location>
</feature>
<evidence type="ECO:0000313" key="3">
    <source>
        <dbReference type="RefSeq" id="XP_023160672.2"/>
    </source>
</evidence>
<feature type="transmembrane region" description="Helical" evidence="1">
    <location>
        <begin position="116"/>
        <end position="135"/>
    </location>
</feature>
<feature type="transmembrane region" description="Helical" evidence="1">
    <location>
        <begin position="147"/>
        <end position="167"/>
    </location>
</feature>
<dbReference type="OrthoDB" id="7851460at2759"/>
<protein>
    <submittedName>
        <fullName evidence="3">Uncharacterized protein LOC111592588</fullName>
    </submittedName>
</protein>
<dbReference type="RefSeq" id="XP_023160672.2">
    <property type="nucleotide sequence ID" value="XM_023304904.2"/>
</dbReference>
<name>A0A6J1L2R1_DROHY</name>
<proteinExistence type="predicted"/>
<dbReference type="KEGG" id="dhe:111592588"/>
<keyword evidence="2" id="KW-1185">Reference proteome</keyword>
<feature type="transmembrane region" description="Helical" evidence="1">
    <location>
        <begin position="80"/>
        <end position="104"/>
    </location>
</feature>
<keyword evidence="1" id="KW-1133">Transmembrane helix</keyword>
<accession>A0A6J1L2R1</accession>
<feature type="transmembrane region" description="Helical" evidence="1">
    <location>
        <begin position="199"/>
        <end position="220"/>
    </location>
</feature>
<dbReference type="AlphaFoldDB" id="A0A6J1L2R1"/>
<evidence type="ECO:0000313" key="2">
    <source>
        <dbReference type="Proteomes" id="UP000504633"/>
    </source>
</evidence>
<reference evidence="3" key="1">
    <citation type="submission" date="2025-08" db="UniProtKB">
        <authorList>
            <consortium name="RefSeq"/>
        </authorList>
    </citation>
    <scope>IDENTIFICATION</scope>
    <source>
        <strain evidence="3">15085-1641.00</strain>
        <tissue evidence="3">Whole body</tissue>
    </source>
</reference>
<organism evidence="2 3">
    <name type="scientific">Drosophila hydei</name>
    <name type="common">Fruit fly</name>
    <dbReference type="NCBI Taxonomy" id="7224"/>
    <lineage>
        <taxon>Eukaryota</taxon>
        <taxon>Metazoa</taxon>
        <taxon>Ecdysozoa</taxon>
        <taxon>Arthropoda</taxon>
        <taxon>Hexapoda</taxon>
        <taxon>Insecta</taxon>
        <taxon>Pterygota</taxon>
        <taxon>Neoptera</taxon>
        <taxon>Endopterygota</taxon>
        <taxon>Diptera</taxon>
        <taxon>Brachycera</taxon>
        <taxon>Muscomorpha</taxon>
        <taxon>Ephydroidea</taxon>
        <taxon>Drosophilidae</taxon>
        <taxon>Drosophila</taxon>
    </lineage>
</organism>
<keyword evidence="1" id="KW-0472">Membrane</keyword>
<dbReference type="GeneID" id="111592588"/>
<dbReference type="Proteomes" id="UP000504633">
    <property type="component" value="Unplaced"/>
</dbReference>